<dbReference type="PANTHER" id="PTHR30319:SF1">
    <property type="entry name" value="TRANSCRIPTIONAL REPRESSOR PAAX"/>
    <property type="match status" value="1"/>
</dbReference>
<keyword evidence="5" id="KW-1185">Reference proteome</keyword>
<name>H5TFT7_GORO1</name>
<dbReference type="PANTHER" id="PTHR30319">
    <property type="entry name" value="PHENYLACETIC ACID REGULATOR-RELATED TRANSCRIPTIONAL REPRESSOR"/>
    <property type="match status" value="1"/>
</dbReference>
<dbReference type="Pfam" id="PF07848">
    <property type="entry name" value="PaaX"/>
    <property type="match status" value="1"/>
</dbReference>
<dbReference type="GO" id="GO:0006351">
    <property type="term" value="P:DNA-templated transcription"/>
    <property type="evidence" value="ECO:0007669"/>
    <property type="project" value="InterPro"/>
</dbReference>
<dbReference type="InterPro" id="IPR013225">
    <property type="entry name" value="PaaX_C"/>
</dbReference>
<dbReference type="EMBL" id="BAFB01000005">
    <property type="protein sequence ID" value="GAB32345.1"/>
    <property type="molecule type" value="Genomic_DNA"/>
</dbReference>
<dbReference type="STRING" id="1108044.GOOTI_005_00230"/>
<accession>H5TFT7</accession>
<proteinExistence type="predicted"/>
<evidence type="ECO:0000259" key="3">
    <source>
        <dbReference type="Pfam" id="PF20803"/>
    </source>
</evidence>
<organism evidence="4 5">
    <name type="scientific">Gordonia otitidis (strain DSM 44809 / CCUG 52243 / JCM 12355 / NBRC 100426 / IFM 10032)</name>
    <dbReference type="NCBI Taxonomy" id="1108044"/>
    <lineage>
        <taxon>Bacteria</taxon>
        <taxon>Bacillati</taxon>
        <taxon>Actinomycetota</taxon>
        <taxon>Actinomycetes</taxon>
        <taxon>Mycobacteriales</taxon>
        <taxon>Gordoniaceae</taxon>
        <taxon>Gordonia</taxon>
    </lineage>
</organism>
<dbReference type="PIRSF" id="PIRSF020623">
    <property type="entry name" value="PaaX"/>
    <property type="match status" value="1"/>
</dbReference>
<reference evidence="4" key="1">
    <citation type="submission" date="2012-02" db="EMBL/GenBank/DDBJ databases">
        <title>Whole genome shotgun sequence of Gordonia otitidis NBRC 100426.</title>
        <authorList>
            <person name="Yoshida I."/>
            <person name="Hosoyama A."/>
            <person name="Tsuchikane K."/>
            <person name="Katsumata H."/>
            <person name="Yamazaki S."/>
            <person name="Fujita N."/>
        </authorList>
    </citation>
    <scope>NUCLEOTIDE SEQUENCE [LARGE SCALE GENOMIC DNA]</scope>
    <source>
        <strain evidence="4">NBRC 100426</strain>
    </source>
</reference>
<dbReference type="InterPro" id="IPR036388">
    <property type="entry name" value="WH-like_DNA-bd_sf"/>
</dbReference>
<sequence>MTVPNSNVRKRNEAMTSAATADLPETLAAAGSRRRQVSASSARALLLTVLGEFVYPRDEPVWTSTLTVALGELGVEEKTARQAIARSANEGLLDSTRLGRRVQWVITDPGKRLLAEGTERIYSFLTDTRSWDGRWLILSLAIPETQRRLRHRLRAQLTWVGLGSPSPGLWITPDAGHESEVRRVVDELGLDDRAFAWVGPLTAIGSPQKLISDAWALGDVEDAYRGFIETFSTMEATTRSAAFTSQIKLVGEWRRFPFLDPNLPAELLDHAWPGTQAVELFHRKHRQWHTRAQQHWTDLTALE</sequence>
<feature type="domain" description="Transcriptional repressor PaaX-like C-terminal" evidence="2">
    <location>
        <begin position="215"/>
        <end position="297"/>
    </location>
</feature>
<dbReference type="InterPro" id="IPR048846">
    <property type="entry name" value="PaaX-like_central"/>
</dbReference>
<feature type="domain" description="Transcriptional repressor PaaX-like N-terminal" evidence="1">
    <location>
        <begin position="42"/>
        <end position="108"/>
    </location>
</feature>
<dbReference type="Gene3D" id="3.30.70.2650">
    <property type="match status" value="1"/>
</dbReference>
<dbReference type="InterPro" id="IPR011965">
    <property type="entry name" value="PaaX_trns_reg"/>
</dbReference>
<evidence type="ECO:0000313" key="5">
    <source>
        <dbReference type="Proteomes" id="UP000005038"/>
    </source>
</evidence>
<evidence type="ECO:0000259" key="1">
    <source>
        <dbReference type="Pfam" id="PF07848"/>
    </source>
</evidence>
<gene>
    <name evidence="4" type="ORF">GOOTI_005_00230</name>
</gene>
<evidence type="ECO:0000313" key="4">
    <source>
        <dbReference type="EMBL" id="GAB32345.1"/>
    </source>
</evidence>
<dbReference type="Pfam" id="PF20803">
    <property type="entry name" value="PaaX_M"/>
    <property type="match status" value="1"/>
</dbReference>
<dbReference type="InterPro" id="IPR012906">
    <property type="entry name" value="PaaX-like_N"/>
</dbReference>
<evidence type="ECO:0000259" key="2">
    <source>
        <dbReference type="Pfam" id="PF08223"/>
    </source>
</evidence>
<comment type="caution">
    <text evidence="4">The sequence shown here is derived from an EMBL/GenBank/DDBJ whole genome shotgun (WGS) entry which is preliminary data.</text>
</comment>
<feature type="domain" description="Transcriptional repressor PaaX-like central Cas2-like" evidence="3">
    <location>
        <begin position="129"/>
        <end position="200"/>
    </location>
</feature>
<dbReference type="Gene3D" id="1.20.58.1460">
    <property type="match status" value="1"/>
</dbReference>
<dbReference type="Gene3D" id="1.10.10.10">
    <property type="entry name" value="Winged helix-like DNA-binding domain superfamily/Winged helix DNA-binding domain"/>
    <property type="match status" value="1"/>
</dbReference>
<dbReference type="Pfam" id="PF08223">
    <property type="entry name" value="PaaX_C"/>
    <property type="match status" value="1"/>
</dbReference>
<dbReference type="Proteomes" id="UP000005038">
    <property type="component" value="Unassembled WGS sequence"/>
</dbReference>
<dbReference type="AlphaFoldDB" id="H5TFT7"/>
<protein>
    <submittedName>
        <fullName evidence="4">PaaX family transcriptional regulator</fullName>
    </submittedName>
</protein>